<accession>A0A812VQ93</accession>
<feature type="region of interest" description="Disordered" evidence="1">
    <location>
        <begin position="398"/>
        <end position="421"/>
    </location>
</feature>
<organism evidence="2 3">
    <name type="scientific">Symbiodinium necroappetens</name>
    <dbReference type="NCBI Taxonomy" id="1628268"/>
    <lineage>
        <taxon>Eukaryota</taxon>
        <taxon>Sar</taxon>
        <taxon>Alveolata</taxon>
        <taxon>Dinophyceae</taxon>
        <taxon>Suessiales</taxon>
        <taxon>Symbiodiniaceae</taxon>
        <taxon>Symbiodinium</taxon>
    </lineage>
</organism>
<evidence type="ECO:0000256" key="1">
    <source>
        <dbReference type="SAM" id="MobiDB-lite"/>
    </source>
</evidence>
<comment type="caution">
    <text evidence="2">The sequence shown here is derived from an EMBL/GenBank/DDBJ whole genome shotgun (WGS) entry which is preliminary data.</text>
</comment>
<proteinExistence type="predicted"/>
<feature type="compositionally biased region" description="Pro residues" evidence="1">
    <location>
        <begin position="409"/>
        <end position="419"/>
    </location>
</feature>
<gene>
    <name evidence="2" type="primary">Parp2</name>
    <name evidence="2" type="ORF">SNEC2469_LOCUS18264</name>
</gene>
<feature type="region of interest" description="Disordered" evidence="1">
    <location>
        <begin position="228"/>
        <end position="316"/>
    </location>
</feature>
<dbReference type="EMBL" id="CAJNJA010030631">
    <property type="protein sequence ID" value="CAE7646199.1"/>
    <property type="molecule type" value="Genomic_DNA"/>
</dbReference>
<dbReference type="InterPro" id="IPR001623">
    <property type="entry name" value="DnaJ_domain"/>
</dbReference>
<name>A0A812VQ93_9DINO</name>
<sequence>MKVQPGARCSQLRASLRVVNTWSRGGVIWHRRLMRAGAFVFKGLALPTAEAGTLALACVDLAASASLANTAAAATCPVEDRWMVVYKWVAVRSKPSLEVKISLDKEPPLPPAGSLRVRHNSPDACSMLRALAAFPEGFEMVDSCISAERKTRERDVRDALIAEFAGVQALTVFHLLPSILEEVGCNDLGADQYRPHPVSTCVPCAMARREAEVSDVGDLEPIKLEWTPKAVPPEKLDRGAPRPPTPDFLKNLSFEMVGGGGDAPSPSRCDPPTQPAQEPQPQDPSDPPDDKDAVPASQADRRQEAQRAKEEDRRQRLISEVSRISRISGTDASNFMRMLELNVGYTMKELDQRKRALVLLLHPDKAGTLAQDAALEAQARRAYDAVCNAYEAAKNQLSWQSPAPSGPHAGPPCSQPPPSQSFRNQQDWIALNAGYWCFLRTDGSFRHGSAVAGAHTSGRWELQEPPGGLTLALVLALLLDSALSVQVPQAFLAVSSAASFSRFPMFRTAIADYRPLHNSFHDAQQQRLDLSPEHFDMSLPAQHEASSERTEVLKELAASISPQFQTVELDLLDEAAFVSLLKDGRRDGDVGGQAAERAAFLHVTRPSVVFHLAGIFRRVPDPAK</sequence>
<dbReference type="CDD" id="cd06257">
    <property type="entry name" value="DnaJ"/>
    <property type="match status" value="1"/>
</dbReference>
<evidence type="ECO:0000313" key="3">
    <source>
        <dbReference type="Proteomes" id="UP000601435"/>
    </source>
</evidence>
<protein>
    <submittedName>
        <fullName evidence="2">Parp2 protein</fullName>
    </submittedName>
</protein>
<evidence type="ECO:0000313" key="2">
    <source>
        <dbReference type="EMBL" id="CAE7646199.1"/>
    </source>
</evidence>
<feature type="non-terminal residue" evidence="2">
    <location>
        <position position="1"/>
    </location>
</feature>
<keyword evidence="3" id="KW-1185">Reference proteome</keyword>
<dbReference type="InterPro" id="IPR036869">
    <property type="entry name" value="J_dom_sf"/>
</dbReference>
<dbReference type="SUPFAM" id="SSF46565">
    <property type="entry name" value="Chaperone J-domain"/>
    <property type="match status" value="1"/>
</dbReference>
<feature type="compositionally biased region" description="Basic and acidic residues" evidence="1">
    <location>
        <begin position="288"/>
        <end position="316"/>
    </location>
</feature>
<dbReference type="AlphaFoldDB" id="A0A812VQ93"/>
<reference evidence="2" key="1">
    <citation type="submission" date="2021-02" db="EMBL/GenBank/DDBJ databases">
        <authorList>
            <person name="Dougan E. K."/>
            <person name="Rhodes N."/>
            <person name="Thang M."/>
            <person name="Chan C."/>
        </authorList>
    </citation>
    <scope>NUCLEOTIDE SEQUENCE</scope>
</reference>
<dbReference type="Proteomes" id="UP000601435">
    <property type="component" value="Unassembled WGS sequence"/>
</dbReference>